<dbReference type="InterPro" id="IPR001647">
    <property type="entry name" value="HTH_TetR"/>
</dbReference>
<dbReference type="EMBL" id="AEPV01000007">
    <property type="protein sequence ID" value="EFU74903.1"/>
    <property type="molecule type" value="Genomic_DNA"/>
</dbReference>
<keyword evidence="5" id="KW-1185">Reference proteome</keyword>
<dbReference type="eggNOG" id="COG1309">
    <property type="taxonomic scope" value="Bacteria"/>
</dbReference>
<dbReference type="RefSeq" id="WP_007207289.1">
    <property type="nucleotide sequence ID" value="NZ_GL622241.1"/>
</dbReference>
<dbReference type="PANTHER" id="PTHR43479">
    <property type="entry name" value="ACREF/ENVCD OPERON REPRESSOR-RELATED"/>
    <property type="match status" value="1"/>
</dbReference>
<sequence length="179" mass="20775">MDRRIKKTRYAMQQVVLDKLSKKELSKITVTEVIQAADCSRSTFYLHFKDVFDVYEQLGEELISDVVRLLEESYQEIQAVDYTALSQQIVTFAAEKRDLVKLFFGEQADGTMVNKLDKAIFEEVAREEQLASNDLYSVAEITFIAAGIIHVLSRWLTFDEATWHQETMMTDLTRILEKF</sequence>
<gene>
    <name evidence="4" type="ORF">HMPREF9088_0268</name>
</gene>
<dbReference type="Gene3D" id="1.10.357.10">
    <property type="entry name" value="Tetracycline Repressor, domain 2"/>
    <property type="match status" value="1"/>
</dbReference>
<dbReference type="InterPro" id="IPR009057">
    <property type="entry name" value="Homeodomain-like_sf"/>
</dbReference>
<evidence type="ECO:0000256" key="2">
    <source>
        <dbReference type="PROSITE-ProRule" id="PRU00335"/>
    </source>
</evidence>
<evidence type="ECO:0000313" key="4">
    <source>
        <dbReference type="EMBL" id="EFU74903.1"/>
    </source>
</evidence>
<dbReference type="PATRIC" id="fig|888064.11.peg.1078"/>
<proteinExistence type="predicted"/>
<dbReference type="GO" id="GO:0003677">
    <property type="term" value="F:DNA binding"/>
    <property type="evidence" value="ECO:0007669"/>
    <property type="project" value="UniProtKB-UniRule"/>
</dbReference>
<dbReference type="Proteomes" id="UP000010296">
    <property type="component" value="Unassembled WGS sequence"/>
</dbReference>
<evidence type="ECO:0000256" key="1">
    <source>
        <dbReference type="ARBA" id="ARBA00023125"/>
    </source>
</evidence>
<dbReference type="HOGENOM" id="CLU_087539_0_2_9"/>
<reference evidence="4 5" key="1">
    <citation type="submission" date="2010-12" db="EMBL/GenBank/DDBJ databases">
        <authorList>
            <person name="Muzny D."/>
            <person name="Qin X."/>
            <person name="Deng J."/>
            <person name="Jiang H."/>
            <person name="Liu Y."/>
            <person name="Qu J."/>
            <person name="Song X.-Z."/>
            <person name="Zhang L."/>
            <person name="Thornton R."/>
            <person name="Coyle M."/>
            <person name="Francisco L."/>
            <person name="Jackson L."/>
            <person name="Javaid M."/>
            <person name="Korchina V."/>
            <person name="Kovar C."/>
            <person name="Mata R."/>
            <person name="Mathew T."/>
            <person name="Ngo R."/>
            <person name="Nguyen L."/>
            <person name="Nguyen N."/>
            <person name="Okwuonu G."/>
            <person name="Ongeri F."/>
            <person name="Pham C."/>
            <person name="Simmons D."/>
            <person name="Wilczek-Boney K."/>
            <person name="Hale W."/>
            <person name="Jakkamsetti A."/>
            <person name="Pham P."/>
            <person name="Ruth R."/>
            <person name="San Lucas F."/>
            <person name="Warren J."/>
            <person name="Zhang J."/>
            <person name="Zhao Z."/>
            <person name="Zhou C."/>
            <person name="Zhu D."/>
            <person name="Lee S."/>
            <person name="Bess C."/>
            <person name="Blankenburg K."/>
            <person name="Forbes L."/>
            <person name="Fu Q."/>
            <person name="Gubbala S."/>
            <person name="Hirani K."/>
            <person name="Jayaseelan J.C."/>
            <person name="Lara F."/>
            <person name="Munidasa M."/>
            <person name="Palculict T."/>
            <person name="Patil S."/>
            <person name="Pu L.-L."/>
            <person name="Saada N."/>
            <person name="Tang L."/>
            <person name="Weissenberger G."/>
            <person name="Zhu Y."/>
            <person name="Hemphill L."/>
            <person name="Shang Y."/>
            <person name="Youmans B."/>
            <person name="Ayvaz T."/>
            <person name="Ross M."/>
            <person name="Santibanez J."/>
            <person name="Aqrawi P."/>
            <person name="Gross S."/>
            <person name="Joshi V."/>
            <person name="Fowler G."/>
            <person name="Nazareth L."/>
            <person name="Reid J."/>
            <person name="Worley K."/>
            <person name="Petrosino J."/>
            <person name="Highlander S."/>
            <person name="Gibbs R."/>
        </authorList>
    </citation>
    <scope>NUCLEOTIDE SEQUENCE [LARGE SCALE GENOMIC DNA]</scope>
    <source>
        <strain evidence="5">DSM 15952 / CCUG 50447 / LMG 22039 / TP 1.5</strain>
    </source>
</reference>
<accession>E6LD28</accession>
<keyword evidence="1 2" id="KW-0238">DNA-binding</keyword>
<evidence type="ECO:0000259" key="3">
    <source>
        <dbReference type="PROSITE" id="PS50977"/>
    </source>
</evidence>
<dbReference type="AlphaFoldDB" id="E6LD28"/>
<dbReference type="InterPro" id="IPR050624">
    <property type="entry name" value="HTH-type_Tx_Regulator"/>
</dbReference>
<feature type="DNA-binding region" description="H-T-H motif" evidence="2">
    <location>
        <begin position="29"/>
        <end position="48"/>
    </location>
</feature>
<dbReference type="PROSITE" id="PS50977">
    <property type="entry name" value="HTH_TETR_2"/>
    <property type="match status" value="1"/>
</dbReference>
<dbReference type="SUPFAM" id="SSF46689">
    <property type="entry name" value="Homeodomain-like"/>
    <property type="match status" value="1"/>
</dbReference>
<evidence type="ECO:0000313" key="5">
    <source>
        <dbReference type="Proteomes" id="UP000010296"/>
    </source>
</evidence>
<organism evidence="4 5">
    <name type="scientific">Enterococcus italicus (strain DSM 15952 / CCUG 50447 / LMG 22039 / TP 1.5)</name>
    <dbReference type="NCBI Taxonomy" id="888064"/>
    <lineage>
        <taxon>Bacteria</taxon>
        <taxon>Bacillati</taxon>
        <taxon>Bacillota</taxon>
        <taxon>Bacilli</taxon>
        <taxon>Lactobacillales</taxon>
        <taxon>Enterococcaceae</taxon>
        <taxon>Enterococcus</taxon>
    </lineage>
</organism>
<feature type="domain" description="HTH tetR-type" evidence="3">
    <location>
        <begin position="6"/>
        <end position="66"/>
    </location>
</feature>
<protein>
    <submittedName>
        <fullName evidence="4">Transcriptional regulator, TetR family</fullName>
    </submittedName>
</protein>
<comment type="caution">
    <text evidence="4">The sequence shown here is derived from an EMBL/GenBank/DDBJ whole genome shotgun (WGS) entry which is preliminary data.</text>
</comment>
<name>E6LD28_ENTI1</name>
<dbReference type="STRING" id="888064.HMPREF9088_0268"/>
<dbReference type="PANTHER" id="PTHR43479:SF11">
    <property type="entry name" value="ACREF_ENVCD OPERON REPRESSOR-RELATED"/>
    <property type="match status" value="1"/>
</dbReference>